<evidence type="ECO:0000313" key="2">
    <source>
        <dbReference type="EMBL" id="SVC46399.1"/>
    </source>
</evidence>
<protein>
    <submittedName>
        <fullName evidence="2">Uncharacterized protein</fullName>
    </submittedName>
</protein>
<feature type="region of interest" description="Disordered" evidence="1">
    <location>
        <begin position="1"/>
        <end position="77"/>
    </location>
</feature>
<proteinExistence type="predicted"/>
<reference evidence="2" key="1">
    <citation type="submission" date="2018-05" db="EMBL/GenBank/DDBJ databases">
        <authorList>
            <person name="Lanie J.A."/>
            <person name="Ng W.-L."/>
            <person name="Kazmierczak K.M."/>
            <person name="Andrzejewski T.M."/>
            <person name="Davidsen T.M."/>
            <person name="Wayne K.J."/>
            <person name="Tettelin H."/>
            <person name="Glass J.I."/>
            <person name="Rusch D."/>
            <person name="Podicherti R."/>
            <person name="Tsui H.-C.T."/>
            <person name="Winkler M.E."/>
        </authorList>
    </citation>
    <scope>NUCLEOTIDE SEQUENCE</scope>
</reference>
<feature type="compositionally biased region" description="Polar residues" evidence="1">
    <location>
        <begin position="25"/>
        <end position="37"/>
    </location>
</feature>
<dbReference type="EMBL" id="UINC01092643">
    <property type="protein sequence ID" value="SVC46399.1"/>
    <property type="molecule type" value="Genomic_DNA"/>
</dbReference>
<accession>A0A382MC05</accession>
<sequence>MLNRKGQTGGKWSALGKPLDGQASKDGTSSKPITKPTTRSKGGGRSAGGGGGKFGWIRRSLHRPGNPWSLLRTNKNF</sequence>
<dbReference type="AlphaFoldDB" id="A0A382MC05"/>
<evidence type="ECO:0000256" key="1">
    <source>
        <dbReference type="SAM" id="MobiDB-lite"/>
    </source>
</evidence>
<feature type="compositionally biased region" description="Gly residues" evidence="1">
    <location>
        <begin position="41"/>
        <end position="54"/>
    </location>
</feature>
<gene>
    <name evidence="2" type="ORF">METZ01_LOCUS299253</name>
</gene>
<name>A0A382MC05_9ZZZZ</name>
<organism evidence="2">
    <name type="scientific">marine metagenome</name>
    <dbReference type="NCBI Taxonomy" id="408172"/>
    <lineage>
        <taxon>unclassified sequences</taxon>
        <taxon>metagenomes</taxon>
        <taxon>ecological metagenomes</taxon>
    </lineage>
</organism>